<evidence type="ECO:0000313" key="2">
    <source>
        <dbReference type="Proteomes" id="UP001497644"/>
    </source>
</evidence>
<dbReference type="Proteomes" id="UP001497644">
    <property type="component" value="Chromosome 6"/>
</dbReference>
<dbReference type="EMBL" id="OZ034829">
    <property type="protein sequence ID" value="CAL1686016.1"/>
    <property type="molecule type" value="Genomic_DNA"/>
</dbReference>
<gene>
    <name evidence="1" type="ORF">LPLAT_LOCUS11401</name>
</gene>
<keyword evidence="2" id="KW-1185">Reference proteome</keyword>
<name>A0AAV2NZM6_9HYME</name>
<sequence length="68" mass="7563">MSRARGGGWRFVDRAGDGAMAMFDIGISQDQPNLRLPTAILVLNEFFSHNDTQLYLCSGRFSGRRLGN</sequence>
<proteinExistence type="predicted"/>
<dbReference type="AlphaFoldDB" id="A0AAV2NZM6"/>
<reference evidence="1" key="1">
    <citation type="submission" date="2024-04" db="EMBL/GenBank/DDBJ databases">
        <authorList>
            <consortium name="Molecular Ecology Group"/>
        </authorList>
    </citation>
    <scope>NUCLEOTIDE SEQUENCE</scope>
</reference>
<organism evidence="1 2">
    <name type="scientific">Lasius platythorax</name>
    <dbReference type="NCBI Taxonomy" id="488582"/>
    <lineage>
        <taxon>Eukaryota</taxon>
        <taxon>Metazoa</taxon>
        <taxon>Ecdysozoa</taxon>
        <taxon>Arthropoda</taxon>
        <taxon>Hexapoda</taxon>
        <taxon>Insecta</taxon>
        <taxon>Pterygota</taxon>
        <taxon>Neoptera</taxon>
        <taxon>Endopterygota</taxon>
        <taxon>Hymenoptera</taxon>
        <taxon>Apocrita</taxon>
        <taxon>Aculeata</taxon>
        <taxon>Formicoidea</taxon>
        <taxon>Formicidae</taxon>
        <taxon>Formicinae</taxon>
        <taxon>Lasius</taxon>
        <taxon>Lasius</taxon>
    </lineage>
</organism>
<accession>A0AAV2NZM6</accession>
<evidence type="ECO:0000313" key="1">
    <source>
        <dbReference type="EMBL" id="CAL1686016.1"/>
    </source>
</evidence>
<protein>
    <submittedName>
        <fullName evidence="1">Uncharacterized protein</fullName>
    </submittedName>
</protein>